<evidence type="ECO:0000313" key="3">
    <source>
        <dbReference type="Proteomes" id="UP000053257"/>
    </source>
</evidence>
<evidence type="ECO:0000256" key="1">
    <source>
        <dbReference type="SAM" id="MobiDB-lite"/>
    </source>
</evidence>
<accession>A0A0C3PQH0</accession>
<feature type="compositionally biased region" description="Basic residues" evidence="1">
    <location>
        <begin position="103"/>
        <end position="112"/>
    </location>
</feature>
<keyword evidence="3" id="KW-1185">Reference proteome</keyword>
<evidence type="ECO:0000313" key="2">
    <source>
        <dbReference type="EMBL" id="KIP09333.1"/>
    </source>
</evidence>
<organism evidence="2 3">
    <name type="scientific">Phlebiopsis gigantea (strain 11061_1 CR5-6)</name>
    <name type="common">White-rot fungus</name>
    <name type="synonym">Peniophora gigantea</name>
    <dbReference type="NCBI Taxonomy" id="745531"/>
    <lineage>
        <taxon>Eukaryota</taxon>
        <taxon>Fungi</taxon>
        <taxon>Dikarya</taxon>
        <taxon>Basidiomycota</taxon>
        <taxon>Agaricomycotina</taxon>
        <taxon>Agaricomycetes</taxon>
        <taxon>Polyporales</taxon>
        <taxon>Phanerochaetaceae</taxon>
        <taxon>Phlebiopsis</taxon>
    </lineage>
</organism>
<gene>
    <name evidence="2" type="ORF">PHLGIDRAFT_333466</name>
</gene>
<dbReference type="Proteomes" id="UP000053257">
    <property type="component" value="Unassembled WGS sequence"/>
</dbReference>
<sequence>MYLNKERPGRGYNAQNINAARIRARRPTRTAPSPATLPTPQEDTSAGAWTSPRPLCRRRRPHRPRRRRAGARGATTPSMSAACRARNVCGGVSRAGGEGARGRTGRPRWRTRRGPCCCRASPARSAPVPADCRAVSARRARAQRGELTFPRLGA</sequence>
<dbReference type="EMBL" id="KN840467">
    <property type="protein sequence ID" value="KIP09333.1"/>
    <property type="molecule type" value="Genomic_DNA"/>
</dbReference>
<feature type="compositionally biased region" description="Basic residues" evidence="1">
    <location>
        <begin position="55"/>
        <end position="70"/>
    </location>
</feature>
<name>A0A0C3PQH0_PHLG1</name>
<protein>
    <submittedName>
        <fullName evidence="2">Uncharacterized protein</fullName>
    </submittedName>
</protein>
<dbReference type="HOGENOM" id="CLU_1704892_0_0_1"/>
<dbReference type="AlphaFoldDB" id="A0A0C3PQH0"/>
<reference evidence="2 3" key="1">
    <citation type="journal article" date="2014" name="PLoS Genet.">
        <title>Analysis of the Phlebiopsis gigantea genome, transcriptome and secretome provides insight into its pioneer colonization strategies of wood.</title>
        <authorList>
            <person name="Hori C."/>
            <person name="Ishida T."/>
            <person name="Igarashi K."/>
            <person name="Samejima M."/>
            <person name="Suzuki H."/>
            <person name="Master E."/>
            <person name="Ferreira P."/>
            <person name="Ruiz-Duenas F.J."/>
            <person name="Held B."/>
            <person name="Canessa P."/>
            <person name="Larrondo L.F."/>
            <person name="Schmoll M."/>
            <person name="Druzhinina I.S."/>
            <person name="Kubicek C.P."/>
            <person name="Gaskell J.A."/>
            <person name="Kersten P."/>
            <person name="St John F."/>
            <person name="Glasner J."/>
            <person name="Sabat G."/>
            <person name="Splinter BonDurant S."/>
            <person name="Syed K."/>
            <person name="Yadav J."/>
            <person name="Mgbeahuruike A.C."/>
            <person name="Kovalchuk A."/>
            <person name="Asiegbu F.O."/>
            <person name="Lackner G."/>
            <person name="Hoffmeister D."/>
            <person name="Rencoret J."/>
            <person name="Gutierrez A."/>
            <person name="Sun H."/>
            <person name="Lindquist E."/>
            <person name="Barry K."/>
            <person name="Riley R."/>
            <person name="Grigoriev I.V."/>
            <person name="Henrissat B."/>
            <person name="Kues U."/>
            <person name="Berka R.M."/>
            <person name="Martinez A.T."/>
            <person name="Covert S.F."/>
            <person name="Blanchette R.A."/>
            <person name="Cullen D."/>
        </authorList>
    </citation>
    <scope>NUCLEOTIDE SEQUENCE [LARGE SCALE GENOMIC DNA]</scope>
    <source>
        <strain evidence="2 3">11061_1 CR5-6</strain>
    </source>
</reference>
<feature type="compositionally biased region" description="Low complexity" evidence="1">
    <location>
        <begin position="29"/>
        <end position="40"/>
    </location>
</feature>
<feature type="region of interest" description="Disordered" evidence="1">
    <location>
        <begin position="1"/>
        <end position="112"/>
    </location>
</feature>
<proteinExistence type="predicted"/>